<reference evidence="1" key="1">
    <citation type="submission" date="2019-08" db="EMBL/GenBank/DDBJ databases">
        <authorList>
            <person name="Kucharzyk K."/>
            <person name="Murdoch R.W."/>
            <person name="Higgins S."/>
            <person name="Loffler F."/>
        </authorList>
    </citation>
    <scope>NUCLEOTIDE SEQUENCE</scope>
</reference>
<gene>
    <name evidence="1" type="ORF">SDC9_164960</name>
</gene>
<proteinExistence type="predicted"/>
<evidence type="ECO:0000313" key="1">
    <source>
        <dbReference type="EMBL" id="MPN17605.1"/>
    </source>
</evidence>
<sequence length="166" mass="17624">MFYANGGPALSSVQKLPVLYFTEGGNGHGHLAGAHLTQVPLALGNYGDYKSRKGIFEAVKSALAIGTIYSPYGGNLLLEGSDNFVCKLYPITILEIGPGLVKGRERLVTTRSGEFDWAVSDGPATLYRYDGNGDLLRPLPTAEVVSGKIAISVPEGGLAVAERQKR</sequence>
<name>A0A645FT15_9ZZZZ</name>
<protein>
    <submittedName>
        <fullName evidence="1">Uncharacterized protein</fullName>
    </submittedName>
</protein>
<comment type="caution">
    <text evidence="1">The sequence shown here is derived from an EMBL/GenBank/DDBJ whole genome shotgun (WGS) entry which is preliminary data.</text>
</comment>
<accession>A0A645FT15</accession>
<dbReference type="EMBL" id="VSSQ01064779">
    <property type="protein sequence ID" value="MPN17605.1"/>
    <property type="molecule type" value="Genomic_DNA"/>
</dbReference>
<dbReference type="AlphaFoldDB" id="A0A645FT15"/>
<organism evidence="1">
    <name type="scientific">bioreactor metagenome</name>
    <dbReference type="NCBI Taxonomy" id="1076179"/>
    <lineage>
        <taxon>unclassified sequences</taxon>
        <taxon>metagenomes</taxon>
        <taxon>ecological metagenomes</taxon>
    </lineage>
</organism>